<keyword evidence="11" id="KW-1185">Reference proteome</keyword>
<evidence type="ECO:0000256" key="7">
    <source>
        <dbReference type="ARBA" id="ARBA00023315"/>
    </source>
</evidence>
<dbReference type="AlphaFoldDB" id="A0AAE0GC05"/>
<keyword evidence="5 8" id="KW-1133">Transmembrane helix</keyword>
<dbReference type="GO" id="GO:0005783">
    <property type="term" value="C:endoplasmic reticulum"/>
    <property type="evidence" value="ECO:0007669"/>
    <property type="project" value="TreeGrafter"/>
</dbReference>
<dbReference type="Proteomes" id="UP001190700">
    <property type="component" value="Unassembled WGS sequence"/>
</dbReference>
<dbReference type="GO" id="GO:0016020">
    <property type="term" value="C:membrane"/>
    <property type="evidence" value="ECO:0007669"/>
    <property type="project" value="UniProtKB-SubCell"/>
</dbReference>
<gene>
    <name evidence="10" type="ORF">CYMTET_16682</name>
</gene>
<comment type="domain">
    <text evidence="8">The DHHC domain is required for palmitoyltransferase activity.</text>
</comment>
<evidence type="ECO:0000259" key="9">
    <source>
        <dbReference type="Pfam" id="PF01529"/>
    </source>
</evidence>
<evidence type="ECO:0000256" key="6">
    <source>
        <dbReference type="ARBA" id="ARBA00023136"/>
    </source>
</evidence>
<feature type="transmembrane region" description="Helical" evidence="8">
    <location>
        <begin position="217"/>
        <end position="238"/>
    </location>
</feature>
<organism evidence="10 11">
    <name type="scientific">Cymbomonas tetramitiformis</name>
    <dbReference type="NCBI Taxonomy" id="36881"/>
    <lineage>
        <taxon>Eukaryota</taxon>
        <taxon>Viridiplantae</taxon>
        <taxon>Chlorophyta</taxon>
        <taxon>Pyramimonadophyceae</taxon>
        <taxon>Pyramimonadales</taxon>
        <taxon>Pyramimonadaceae</taxon>
        <taxon>Cymbomonas</taxon>
    </lineage>
</organism>
<dbReference type="EMBL" id="LGRX02007370">
    <property type="protein sequence ID" value="KAK3275175.1"/>
    <property type="molecule type" value="Genomic_DNA"/>
</dbReference>
<dbReference type="Pfam" id="PF01529">
    <property type="entry name" value="DHHC"/>
    <property type="match status" value="1"/>
</dbReference>
<evidence type="ECO:0000256" key="2">
    <source>
        <dbReference type="ARBA" id="ARBA00008574"/>
    </source>
</evidence>
<keyword evidence="7 8" id="KW-0012">Acyltransferase</keyword>
<keyword evidence="6 8" id="KW-0472">Membrane</keyword>
<keyword evidence="4 8" id="KW-0812">Transmembrane</keyword>
<dbReference type="InterPro" id="IPR039859">
    <property type="entry name" value="PFA4/ZDH16/20/ERF2-like"/>
</dbReference>
<comment type="subcellular location">
    <subcellularLocation>
        <location evidence="1">Membrane</location>
        <topology evidence="1">Multi-pass membrane protein</topology>
    </subcellularLocation>
</comment>
<evidence type="ECO:0000256" key="3">
    <source>
        <dbReference type="ARBA" id="ARBA00022679"/>
    </source>
</evidence>
<dbReference type="PROSITE" id="PS50216">
    <property type="entry name" value="DHHC"/>
    <property type="match status" value="1"/>
</dbReference>
<name>A0AAE0GC05_9CHLO</name>
<proteinExistence type="inferred from homology"/>
<accession>A0AAE0GC05</accession>
<dbReference type="EC" id="2.3.1.225" evidence="8"/>
<dbReference type="GO" id="GO:0006612">
    <property type="term" value="P:protein targeting to membrane"/>
    <property type="evidence" value="ECO:0007669"/>
    <property type="project" value="TreeGrafter"/>
</dbReference>
<dbReference type="InterPro" id="IPR001594">
    <property type="entry name" value="Palmitoyltrfase_DHHC"/>
</dbReference>
<feature type="transmembrane region" description="Helical" evidence="8">
    <location>
        <begin position="53"/>
        <end position="72"/>
    </location>
</feature>
<dbReference type="GO" id="GO:0005794">
    <property type="term" value="C:Golgi apparatus"/>
    <property type="evidence" value="ECO:0007669"/>
    <property type="project" value="TreeGrafter"/>
</dbReference>
<reference evidence="10 11" key="1">
    <citation type="journal article" date="2015" name="Genome Biol. Evol.">
        <title>Comparative Genomics of a Bacterivorous Green Alga Reveals Evolutionary Causalities and Consequences of Phago-Mixotrophic Mode of Nutrition.</title>
        <authorList>
            <person name="Burns J.A."/>
            <person name="Paasch A."/>
            <person name="Narechania A."/>
            <person name="Kim E."/>
        </authorList>
    </citation>
    <scope>NUCLEOTIDE SEQUENCE [LARGE SCALE GENOMIC DNA]</scope>
    <source>
        <strain evidence="10 11">PLY_AMNH</strain>
    </source>
</reference>
<evidence type="ECO:0000256" key="5">
    <source>
        <dbReference type="ARBA" id="ARBA00022989"/>
    </source>
</evidence>
<keyword evidence="3 8" id="KW-0808">Transferase</keyword>
<feature type="transmembrane region" description="Helical" evidence="8">
    <location>
        <begin position="250"/>
        <end position="271"/>
    </location>
</feature>
<comment type="catalytic activity">
    <reaction evidence="8">
        <text>L-cysteinyl-[protein] + hexadecanoyl-CoA = S-hexadecanoyl-L-cysteinyl-[protein] + CoA</text>
        <dbReference type="Rhea" id="RHEA:36683"/>
        <dbReference type="Rhea" id="RHEA-COMP:10131"/>
        <dbReference type="Rhea" id="RHEA-COMP:11032"/>
        <dbReference type="ChEBI" id="CHEBI:29950"/>
        <dbReference type="ChEBI" id="CHEBI:57287"/>
        <dbReference type="ChEBI" id="CHEBI:57379"/>
        <dbReference type="ChEBI" id="CHEBI:74151"/>
        <dbReference type="EC" id="2.3.1.225"/>
    </reaction>
</comment>
<feature type="transmembrane region" description="Helical" evidence="8">
    <location>
        <begin position="78"/>
        <end position="98"/>
    </location>
</feature>
<evidence type="ECO:0000256" key="1">
    <source>
        <dbReference type="ARBA" id="ARBA00004141"/>
    </source>
</evidence>
<sequence>MAPWEVEPEVLEYLLPPDSRTQAEYPLRQGHAVGGVDRTEPWQRHQVPGRNAVGVYMTIGNALFGYYVYIQYLAGLTAGFNVMHGVQTVTHILLWLCFREVRRAPVRARVDPEEYEATLEELARGGAAACGDVDCFSQSGEAGCLPGELRPGPEDEEAAQRSCRGGSREGRVDLLCHICRLAQGPGLKHCSRCQHCVPGFHHHCQLIDRCVGDGNRFWFTMFALMMTVACALISVMLLNAPRAGWSYRSQLLSVALWDFGACTIFNGALVAQQVPALFKAFISRGKGKPASYGRLLK</sequence>
<evidence type="ECO:0000256" key="8">
    <source>
        <dbReference type="RuleBase" id="RU079119"/>
    </source>
</evidence>
<dbReference type="PANTHER" id="PTHR22883">
    <property type="entry name" value="ZINC FINGER DHHC DOMAIN CONTAINING PROTEIN"/>
    <property type="match status" value="1"/>
</dbReference>
<comment type="caution">
    <text evidence="10">The sequence shown here is derived from an EMBL/GenBank/DDBJ whole genome shotgun (WGS) entry which is preliminary data.</text>
</comment>
<comment type="similarity">
    <text evidence="2 8">Belongs to the DHHC palmitoyltransferase family.</text>
</comment>
<feature type="domain" description="Palmitoyltransferase DHHC" evidence="9">
    <location>
        <begin position="175"/>
        <end position="251"/>
    </location>
</feature>
<evidence type="ECO:0000313" key="10">
    <source>
        <dbReference type="EMBL" id="KAK3275175.1"/>
    </source>
</evidence>
<evidence type="ECO:0000313" key="11">
    <source>
        <dbReference type="Proteomes" id="UP001190700"/>
    </source>
</evidence>
<evidence type="ECO:0000256" key="4">
    <source>
        <dbReference type="ARBA" id="ARBA00022692"/>
    </source>
</evidence>
<dbReference type="GO" id="GO:0019706">
    <property type="term" value="F:protein-cysteine S-palmitoyltransferase activity"/>
    <property type="evidence" value="ECO:0007669"/>
    <property type="project" value="UniProtKB-EC"/>
</dbReference>
<protein>
    <recommendedName>
        <fullName evidence="8">S-acyltransferase</fullName>
        <ecNumber evidence="8">2.3.1.225</ecNumber>
    </recommendedName>
    <alternativeName>
        <fullName evidence="8">Palmitoyltransferase</fullName>
    </alternativeName>
</protein>